<name>A0ABR3MD86_9TELE</name>
<organism evidence="1 2">
    <name type="scientific">Cirrhinus molitorella</name>
    <name type="common">mud carp</name>
    <dbReference type="NCBI Taxonomy" id="172907"/>
    <lineage>
        <taxon>Eukaryota</taxon>
        <taxon>Metazoa</taxon>
        <taxon>Chordata</taxon>
        <taxon>Craniata</taxon>
        <taxon>Vertebrata</taxon>
        <taxon>Euteleostomi</taxon>
        <taxon>Actinopterygii</taxon>
        <taxon>Neopterygii</taxon>
        <taxon>Teleostei</taxon>
        <taxon>Ostariophysi</taxon>
        <taxon>Cypriniformes</taxon>
        <taxon>Cyprinidae</taxon>
        <taxon>Labeoninae</taxon>
        <taxon>Labeonini</taxon>
        <taxon>Cirrhinus</taxon>
    </lineage>
</organism>
<evidence type="ECO:0000313" key="2">
    <source>
        <dbReference type="Proteomes" id="UP001558613"/>
    </source>
</evidence>
<dbReference type="EMBL" id="JAYMGO010000014">
    <property type="protein sequence ID" value="KAL1261929.1"/>
    <property type="molecule type" value="Genomic_DNA"/>
</dbReference>
<gene>
    <name evidence="1" type="ORF">QQF64_007194</name>
</gene>
<reference evidence="1 2" key="1">
    <citation type="submission" date="2023-09" db="EMBL/GenBank/DDBJ databases">
        <authorList>
            <person name="Wang M."/>
        </authorList>
    </citation>
    <scope>NUCLEOTIDE SEQUENCE [LARGE SCALE GENOMIC DNA]</scope>
    <source>
        <strain evidence="1">GT-2023</strain>
        <tissue evidence="1">Liver</tissue>
    </source>
</reference>
<proteinExistence type="predicted"/>
<comment type="caution">
    <text evidence="1">The sequence shown here is derived from an EMBL/GenBank/DDBJ whole genome shotgun (WGS) entry which is preliminary data.</text>
</comment>
<sequence length="99" mass="10997">MPLLIDIKRRSMCGKYIHSHPPCLCSIASCPAESIRSLFALLCPQVLWVNELSSSWQLVNLREGYPSDGTQSPCHLKSPLMSVKPKVITQKHLGARLPS</sequence>
<protein>
    <submittedName>
        <fullName evidence="1">Uncharacterized protein</fullName>
    </submittedName>
</protein>
<keyword evidence="2" id="KW-1185">Reference proteome</keyword>
<evidence type="ECO:0000313" key="1">
    <source>
        <dbReference type="EMBL" id="KAL1261929.1"/>
    </source>
</evidence>
<dbReference type="Proteomes" id="UP001558613">
    <property type="component" value="Unassembled WGS sequence"/>
</dbReference>
<accession>A0ABR3MD86</accession>